<dbReference type="GO" id="GO:0008168">
    <property type="term" value="F:methyltransferase activity"/>
    <property type="evidence" value="ECO:0007669"/>
    <property type="project" value="UniProtKB-KW"/>
</dbReference>
<gene>
    <name evidence="7" type="ORF">LQ327_10310</name>
</gene>
<evidence type="ECO:0000256" key="5">
    <source>
        <dbReference type="ARBA" id="ARBA00022691"/>
    </source>
</evidence>
<dbReference type="InterPro" id="IPR007213">
    <property type="entry name" value="Ppm1/Ppm2/Tcmp"/>
</dbReference>
<dbReference type="Proteomes" id="UP001199469">
    <property type="component" value="Unassembled WGS sequence"/>
</dbReference>
<reference evidence="7 8" key="1">
    <citation type="submission" date="2021-11" db="EMBL/GenBank/DDBJ databases">
        <title>Draft genome sequence of Actinomycetospora sp. SF1 isolated from the rhizosphere soil.</title>
        <authorList>
            <person name="Duangmal K."/>
            <person name="Chantavorakit T."/>
        </authorList>
    </citation>
    <scope>NUCLEOTIDE SEQUENCE [LARGE SCALE GENOMIC DNA]</scope>
    <source>
        <strain evidence="7 8">TBRC 5722</strain>
    </source>
</reference>
<organism evidence="7 8">
    <name type="scientific">Actinomycetospora endophytica</name>
    <dbReference type="NCBI Taxonomy" id="2291215"/>
    <lineage>
        <taxon>Bacteria</taxon>
        <taxon>Bacillati</taxon>
        <taxon>Actinomycetota</taxon>
        <taxon>Actinomycetes</taxon>
        <taxon>Pseudonocardiales</taxon>
        <taxon>Pseudonocardiaceae</taxon>
        <taxon>Actinomycetospora</taxon>
    </lineage>
</organism>
<protein>
    <recommendedName>
        <fullName evidence="6">S-adenosyl-L-methionine-dependent methyltransferase</fullName>
        <ecNumber evidence="6">2.1.1.-</ecNumber>
    </recommendedName>
</protein>
<dbReference type="EMBL" id="JAJNDB010000001">
    <property type="protein sequence ID" value="MCD2193769.1"/>
    <property type="molecule type" value="Genomic_DNA"/>
</dbReference>
<dbReference type="EC" id="2.1.1.-" evidence="6"/>
<dbReference type="SUPFAM" id="SSF53335">
    <property type="entry name" value="S-adenosyl-L-methionine-dependent methyltransferases"/>
    <property type="match status" value="1"/>
</dbReference>
<comment type="caution">
    <text evidence="7">The sequence shown here is derived from an EMBL/GenBank/DDBJ whole genome shotgun (WGS) entry which is preliminary data.</text>
</comment>
<dbReference type="RefSeq" id="WP_230732542.1">
    <property type="nucleotide sequence ID" value="NZ_JAJNDB010000001.1"/>
</dbReference>
<dbReference type="Pfam" id="PF04072">
    <property type="entry name" value="LCM"/>
    <property type="match status" value="1"/>
</dbReference>
<evidence type="ECO:0000256" key="3">
    <source>
        <dbReference type="ARBA" id="ARBA00022603"/>
    </source>
</evidence>
<dbReference type="GO" id="GO:0032259">
    <property type="term" value="P:methylation"/>
    <property type="evidence" value="ECO:0007669"/>
    <property type="project" value="UniProtKB-KW"/>
</dbReference>
<dbReference type="InterPro" id="IPR011610">
    <property type="entry name" value="SAM_mthyl_Trfase_ML2640-like"/>
</dbReference>
<name>A0ABS8P680_9PSEU</name>
<dbReference type="PANTHER" id="PTHR43619:SF2">
    <property type="entry name" value="S-ADENOSYL-L-METHIONINE-DEPENDENT METHYLTRANSFERASES SUPERFAMILY PROTEIN"/>
    <property type="match status" value="1"/>
</dbReference>
<comment type="function">
    <text evidence="1 6">Exhibits S-adenosyl-L-methionine-dependent methyltransferase activity.</text>
</comment>
<keyword evidence="4" id="KW-0808">Transferase</keyword>
<sequence length="280" mass="30302">MTSVVPDHTAVRVALWRALHLEVDAAPPVMDDTLALELAAPDDDWRDRPDMEPGTTRGARAGMVARARFVDDLVLQRHAAGTTQYVVLGAGLDTFALRHPNLHAEVFEVDQPDTSAWKRRRIPELGLTPPERLRFVPADFEAEGAWWDALLAAGFDPGRPAVVSSTGVSMYLTREANRATLERLAGLAAHSTVAMTFQPPSEMLDGTARHFRDLSAAGAAAAGTPFLSYFAPDEIVALARSAGFREARVAGADELNRAYFDGRADGLRVTPAEEFLVAST</sequence>
<evidence type="ECO:0000256" key="2">
    <source>
        <dbReference type="ARBA" id="ARBA00008138"/>
    </source>
</evidence>
<proteinExistence type="inferred from homology"/>
<dbReference type="NCBIfam" id="TIGR00027">
    <property type="entry name" value="mthyl_TIGR00027"/>
    <property type="match status" value="1"/>
</dbReference>
<evidence type="ECO:0000256" key="4">
    <source>
        <dbReference type="ARBA" id="ARBA00022679"/>
    </source>
</evidence>
<keyword evidence="8" id="KW-1185">Reference proteome</keyword>
<dbReference type="Gene3D" id="3.40.50.150">
    <property type="entry name" value="Vaccinia Virus protein VP39"/>
    <property type="match status" value="1"/>
</dbReference>
<accession>A0ABS8P680</accession>
<evidence type="ECO:0000256" key="6">
    <source>
        <dbReference type="RuleBase" id="RU362030"/>
    </source>
</evidence>
<keyword evidence="5 6" id="KW-0949">S-adenosyl-L-methionine</keyword>
<dbReference type="InterPro" id="IPR029063">
    <property type="entry name" value="SAM-dependent_MTases_sf"/>
</dbReference>
<dbReference type="PANTHER" id="PTHR43619">
    <property type="entry name" value="S-ADENOSYL-L-METHIONINE-DEPENDENT METHYLTRANSFERASE YKTD-RELATED"/>
    <property type="match status" value="1"/>
</dbReference>
<keyword evidence="3 6" id="KW-0489">Methyltransferase</keyword>
<evidence type="ECO:0000256" key="1">
    <source>
        <dbReference type="ARBA" id="ARBA00003907"/>
    </source>
</evidence>
<evidence type="ECO:0000313" key="7">
    <source>
        <dbReference type="EMBL" id="MCD2193769.1"/>
    </source>
</evidence>
<comment type="similarity">
    <text evidence="2 6">Belongs to the UPF0677 family.</text>
</comment>
<evidence type="ECO:0000313" key="8">
    <source>
        <dbReference type="Proteomes" id="UP001199469"/>
    </source>
</evidence>